<comment type="caution">
    <text evidence="1">The sequence shown here is derived from an EMBL/GenBank/DDBJ whole genome shotgun (WGS) entry which is preliminary data.</text>
</comment>
<evidence type="ECO:0000313" key="2">
    <source>
        <dbReference type="Proteomes" id="UP000005798"/>
    </source>
</evidence>
<organism evidence="1 2">
    <name type="scientific">Thomasclavelia ramosa DSM 1402</name>
    <dbReference type="NCBI Taxonomy" id="445974"/>
    <lineage>
        <taxon>Bacteria</taxon>
        <taxon>Bacillati</taxon>
        <taxon>Bacillota</taxon>
        <taxon>Erysipelotrichia</taxon>
        <taxon>Erysipelotrichales</taxon>
        <taxon>Coprobacillaceae</taxon>
        <taxon>Thomasclavelia</taxon>
    </lineage>
</organism>
<dbReference type="EMBL" id="ABFX02000006">
    <property type="protein sequence ID" value="EDS18429.1"/>
    <property type="molecule type" value="Genomic_DNA"/>
</dbReference>
<dbReference type="Proteomes" id="UP000005798">
    <property type="component" value="Unassembled WGS sequence"/>
</dbReference>
<accession>B0N5R1</accession>
<dbReference type="HOGENOM" id="CLU_2805888_0_0_9"/>
<gene>
    <name evidence="1" type="ORF">CLORAM_01975</name>
</gene>
<evidence type="ECO:0000313" key="1">
    <source>
        <dbReference type="EMBL" id="EDS18429.1"/>
    </source>
</evidence>
<reference evidence="1" key="1">
    <citation type="submission" date="2007-11" db="EMBL/GenBank/DDBJ databases">
        <authorList>
            <person name="Fulton L."/>
            <person name="Clifton S."/>
            <person name="Fulton B."/>
            <person name="Xu J."/>
            <person name="Minx P."/>
            <person name="Pepin K.H."/>
            <person name="Johnson M."/>
            <person name="Thiruvilangam P."/>
            <person name="Bhonagiri V."/>
            <person name="Nash W.E."/>
            <person name="Mardis E.R."/>
            <person name="Wilson R.K."/>
        </authorList>
    </citation>
    <scope>NUCLEOTIDE SEQUENCE [LARGE SCALE GENOMIC DNA]</scope>
    <source>
        <strain evidence="1">DSM 1402</strain>
    </source>
</reference>
<name>B0N5R1_9FIRM</name>
<proteinExistence type="predicted"/>
<protein>
    <submittedName>
        <fullName evidence="1">Uncharacterized protein</fullName>
    </submittedName>
</protein>
<reference evidence="1" key="2">
    <citation type="submission" date="2014-06" db="EMBL/GenBank/DDBJ databases">
        <title>Draft genome sequence of Clostridium ramosum(DSM 1402).</title>
        <authorList>
            <person name="Sudarsanam P."/>
            <person name="Ley R."/>
            <person name="Guruge J."/>
            <person name="Turnbaugh P.J."/>
            <person name="Mahowald M."/>
            <person name="Liep D."/>
            <person name="Gordon J."/>
        </authorList>
    </citation>
    <scope>NUCLEOTIDE SEQUENCE</scope>
    <source>
        <strain evidence="1">DSM 1402</strain>
    </source>
</reference>
<sequence>MSKIVPVERISTLTVLAPDIGAFYRRFLLTIGRKLQYSKEIKICTVKRYLSDFYLNNIDDSKSYFEN</sequence>
<keyword evidence="2" id="KW-1185">Reference proteome</keyword>
<dbReference type="AlphaFoldDB" id="B0N5R1"/>